<feature type="transmembrane region" description="Helical" evidence="1">
    <location>
        <begin position="187"/>
        <end position="205"/>
    </location>
</feature>
<keyword evidence="1" id="KW-0472">Membrane</keyword>
<dbReference type="EMBL" id="PUIB01000029">
    <property type="protein sequence ID" value="PQO26901.1"/>
    <property type="molecule type" value="Genomic_DNA"/>
</dbReference>
<keyword evidence="1" id="KW-1133">Transmembrane helix</keyword>
<proteinExistence type="predicted"/>
<keyword evidence="1" id="KW-0812">Transmembrane</keyword>
<evidence type="ECO:0000313" key="2">
    <source>
        <dbReference type="EMBL" id="PQO26901.1"/>
    </source>
</evidence>
<comment type="caution">
    <text evidence="2">The sequence shown here is derived from an EMBL/GenBank/DDBJ whole genome shotgun (WGS) entry which is preliminary data.</text>
</comment>
<sequence length="381" mass="43465">MILVNNPGTWSAMYPPLQHAQWHGCTPTDLVFPFFLFAVGNALAFVMDRMRDASGLVVVKRILLRTALIFAIGFLLGYFPFVYWDSAGELAWKSFEDRRIFGVLQRIALSYGGAATLIWLLGRAGKTRGVLIATGLILVGYWIACLLLGDPADPYSLEGFVGTQIDRTLLGEKHLYHGEGVPFDPEGLFSTIPGIAQVMIGWWVGQTMMRSEKNLALVGRLMIVGVHLLLLAYLWQLTFPLNKKIWTSSFVLHTCGLATLVLSAILYWIEVPKSAPHNFPRLAAVTERLLGWLFRFFEVFGKNPLFIFVFSAVVVKTLAMFRWHPADSDRWTSPLPWLYSNFFRWDDVDPRLGSFLYSVCLLILYWLIVWWMDRRKIYVKV</sequence>
<dbReference type="PANTHER" id="PTHR31061:SF24">
    <property type="entry name" value="LD22376P"/>
    <property type="match status" value="1"/>
</dbReference>
<feature type="transmembrane region" description="Helical" evidence="1">
    <location>
        <begin position="217"/>
        <end position="238"/>
    </location>
</feature>
<dbReference type="PANTHER" id="PTHR31061">
    <property type="entry name" value="LD22376P"/>
    <property type="match status" value="1"/>
</dbReference>
<feature type="transmembrane region" description="Helical" evidence="1">
    <location>
        <begin position="129"/>
        <end position="149"/>
    </location>
</feature>
<protein>
    <submittedName>
        <fullName evidence="2">DUF5009 domain-containing protein</fullName>
    </submittedName>
</protein>
<dbReference type="Proteomes" id="UP000239388">
    <property type="component" value="Unassembled WGS sequence"/>
</dbReference>
<gene>
    <name evidence="2" type="ORF">C5Y98_28885</name>
</gene>
<feature type="transmembrane region" description="Helical" evidence="1">
    <location>
        <begin position="250"/>
        <end position="269"/>
    </location>
</feature>
<feature type="transmembrane region" description="Helical" evidence="1">
    <location>
        <begin position="62"/>
        <end position="83"/>
    </location>
</feature>
<feature type="transmembrane region" description="Helical" evidence="1">
    <location>
        <begin position="103"/>
        <end position="122"/>
    </location>
</feature>
<organism evidence="2 3">
    <name type="scientific">Blastopirellula marina</name>
    <dbReference type="NCBI Taxonomy" id="124"/>
    <lineage>
        <taxon>Bacteria</taxon>
        <taxon>Pseudomonadati</taxon>
        <taxon>Planctomycetota</taxon>
        <taxon>Planctomycetia</taxon>
        <taxon>Pirellulales</taxon>
        <taxon>Pirellulaceae</taxon>
        <taxon>Blastopirellula</taxon>
    </lineage>
</organism>
<evidence type="ECO:0000256" key="1">
    <source>
        <dbReference type="SAM" id="Phobius"/>
    </source>
</evidence>
<feature type="transmembrane region" description="Helical" evidence="1">
    <location>
        <begin position="30"/>
        <end position="50"/>
    </location>
</feature>
<accession>A0A2S8F430</accession>
<evidence type="ECO:0000313" key="3">
    <source>
        <dbReference type="Proteomes" id="UP000239388"/>
    </source>
</evidence>
<name>A0A2S8F430_9BACT</name>
<reference evidence="2 3" key="1">
    <citation type="submission" date="2018-02" db="EMBL/GenBank/DDBJ databases">
        <title>Comparative genomes isolates from brazilian mangrove.</title>
        <authorList>
            <person name="Araujo J.E."/>
            <person name="Taketani R.G."/>
            <person name="Silva M.C.P."/>
            <person name="Loureco M.V."/>
            <person name="Andreote F.D."/>
        </authorList>
    </citation>
    <scope>NUCLEOTIDE SEQUENCE [LARGE SCALE GENOMIC DNA]</scope>
    <source>
        <strain evidence="2 3">NAP PRIS-MGV</strain>
    </source>
</reference>
<feature type="transmembrane region" description="Helical" evidence="1">
    <location>
        <begin position="354"/>
        <end position="372"/>
    </location>
</feature>
<dbReference type="AlphaFoldDB" id="A0A2S8F430"/>